<dbReference type="Proteomes" id="UP000007756">
    <property type="component" value="Chromosome"/>
</dbReference>
<dbReference type="STRING" id="722438.F539_03335"/>
<protein>
    <recommendedName>
        <fullName evidence="4">DUF31 domain-containing protein</fullName>
    </recommendedName>
</protein>
<dbReference type="AlphaFoldDB" id="A0A0H3DJT8"/>
<keyword evidence="3" id="KW-0732">Signal</keyword>
<feature type="domain" description="DUF31" evidence="4">
    <location>
        <begin position="75"/>
        <end position="444"/>
    </location>
</feature>
<accession>A0A0H3DJT8</accession>
<dbReference type="KEGG" id="mpj:MPNE_0689"/>
<dbReference type="PROSITE" id="PS51257">
    <property type="entry name" value="PROKAR_LIPOPROTEIN"/>
    <property type="match status" value="1"/>
</dbReference>
<reference evidence="5 6" key="1">
    <citation type="journal article" date="2010" name="Appl. Environ. Microbiol.">
        <title>Targeted chromosomal knockouts in Mycoplasma pneumoniae.</title>
        <authorList>
            <person name="Krishnakumar R."/>
            <person name="Assad-Garcia N."/>
            <person name="Benders G.A."/>
            <person name="Phan Q."/>
            <person name="Montague M.G."/>
            <person name="Glass J.I."/>
        </authorList>
    </citation>
    <scope>NUCLEOTIDE SEQUENCE [LARGE SCALE GENOMIC DNA]</scope>
    <source>
        <strain evidence="6">ATCC 15531 / DSM 22911 / NBRC 14401 / NCTC 10119 / FH</strain>
    </source>
</reference>
<dbReference type="InterPro" id="IPR022381">
    <property type="entry name" value="Uncharacterised_MG067"/>
</dbReference>
<dbReference type="InterPro" id="IPR022382">
    <property type="entry name" value="Mycoplasma_peptidase_DUF31"/>
</dbReference>
<dbReference type="HOGENOM" id="CLU_038569_1_0_14"/>
<evidence type="ECO:0000256" key="3">
    <source>
        <dbReference type="SAM" id="SignalP"/>
    </source>
</evidence>
<feature type="signal peptide" evidence="3">
    <location>
        <begin position="1"/>
        <end position="24"/>
    </location>
</feature>
<gene>
    <name evidence="5" type="ordered locus">MPNE_0689</name>
</gene>
<dbReference type="PATRIC" id="fig|722438.3.peg.667"/>
<name>A0A0H3DJT8_MYCPB</name>
<evidence type="ECO:0000256" key="2">
    <source>
        <dbReference type="SAM" id="MobiDB-lite"/>
    </source>
</evidence>
<proteinExistence type="inferred from homology"/>
<dbReference type="PRINTS" id="PR00840">
    <property type="entry name" value="Y06768FAMILY"/>
</dbReference>
<dbReference type="PaxDb" id="722438-MPNE_0689"/>
<organism evidence="5 6">
    <name type="scientific">Mycoplasmoides pneumoniae (strain ATCC 15531 / DSM 23978 / CIP 103766 / NBRC 14401 / NCTC 10119 / FH)</name>
    <name type="common">Mycoplasma pneumoniae</name>
    <dbReference type="NCBI Taxonomy" id="722438"/>
    <lineage>
        <taxon>Bacteria</taxon>
        <taxon>Bacillati</taxon>
        <taxon>Mycoplasmatota</taxon>
        <taxon>Mycoplasmoidales</taxon>
        <taxon>Mycoplasmoidaceae</taxon>
        <taxon>Mycoplasmoides</taxon>
    </lineage>
</organism>
<comment type="similarity">
    <text evidence="1">Belongs to the MG067/MG068/MG395 family.</text>
</comment>
<evidence type="ECO:0000313" key="6">
    <source>
        <dbReference type="Proteomes" id="UP000007756"/>
    </source>
</evidence>
<evidence type="ECO:0000256" key="1">
    <source>
        <dbReference type="ARBA" id="ARBA00007807"/>
    </source>
</evidence>
<feature type="region of interest" description="Disordered" evidence="2">
    <location>
        <begin position="31"/>
        <end position="51"/>
    </location>
</feature>
<feature type="compositionally biased region" description="Low complexity" evidence="2">
    <location>
        <begin position="40"/>
        <end position="51"/>
    </location>
</feature>
<evidence type="ECO:0000259" key="4">
    <source>
        <dbReference type="Pfam" id="PF01732"/>
    </source>
</evidence>
<dbReference type="RefSeq" id="WP_014325622.1">
    <property type="nucleotide sequence ID" value="NZ_CP010546.1"/>
</dbReference>
<evidence type="ECO:0000313" key="5">
    <source>
        <dbReference type="EMBL" id="ADK86677.1"/>
    </source>
</evidence>
<dbReference type="GeneID" id="66608727"/>
<sequence>MRLQFKLLGFLTLLGTSTILSACAATQPNFEPNNIEESGPITPTTPTTDVPKPTAEVVPVNRGFHFQTNKVPSESDVFKHNYDLTFSLNFTNKSNDIYGTGWLFDWKGDEKALGIDGSFVPSITSNIDNSLLKDDQFTVYLATNLHVADALRNDQDYEPYKKDQNKQDFTENTKTEFFSLGKYLEGEQLKQYISKEENQSANQTDKALVSIQASNIPKTAYTATDFVDMNSYSYNNITTSLPGNYADFAVIEVNLNLKNQRDQQILHDFVKPAIKAYKALGDTLELFSAKPLNQFIEQNYYLLGYPVINKGNNTANLLLAQQKSFDHNNSDHNQKSQWFTKDQSYINKLDRIPVLTNNYRAYNESTGSQLFANQQNESWLNGVVIQDKGVVNFASFSNFTLKYHEKRFQQYGYGLMLNDTNFPGGSSGSPLIGKDNKLNSIYFGVLEIYQSGSLARNDIGMSQILRTPQNDKGSSISKGSYDLIFGDKNTKNYYAKFAKDHQTHLYQKIKESKDEQFRFVEAQETTNNLGN</sequence>
<dbReference type="Pfam" id="PF01732">
    <property type="entry name" value="Mycop_pep_DUF31"/>
    <property type="match status" value="1"/>
</dbReference>
<dbReference type="EMBL" id="CP002077">
    <property type="protein sequence ID" value="ADK86677.1"/>
    <property type="molecule type" value="Genomic_DNA"/>
</dbReference>
<feature type="chain" id="PRO_5009772775" description="DUF31 domain-containing protein" evidence="3">
    <location>
        <begin position="25"/>
        <end position="531"/>
    </location>
</feature>